<dbReference type="EMBL" id="SIHJ01000001">
    <property type="protein sequence ID" value="TWT35116.1"/>
    <property type="molecule type" value="Genomic_DNA"/>
</dbReference>
<evidence type="ECO:0000313" key="3">
    <source>
        <dbReference type="Proteomes" id="UP000316714"/>
    </source>
</evidence>
<feature type="signal peptide" evidence="1">
    <location>
        <begin position="1"/>
        <end position="21"/>
    </location>
</feature>
<keyword evidence="1" id="KW-0732">Signal</keyword>
<sequence precursor="true">MRNVTVTILLLPGVGLGPFWAAPPVEPKADDQGAPSLPTDTCQVGLSHSVRPAAGTRPVGEFARVRYVCLFLDWPPVERICFERPTTQRQTLQAQHVLLRI</sequence>
<dbReference type="AlphaFoldDB" id="A0A5C5V941"/>
<evidence type="ECO:0008006" key="4">
    <source>
        <dbReference type="Google" id="ProtNLM"/>
    </source>
</evidence>
<gene>
    <name evidence="2" type="ORF">KOR34_00030</name>
</gene>
<organism evidence="2 3">
    <name type="scientific">Posidoniimonas corsicana</name>
    <dbReference type="NCBI Taxonomy" id="1938618"/>
    <lineage>
        <taxon>Bacteria</taxon>
        <taxon>Pseudomonadati</taxon>
        <taxon>Planctomycetota</taxon>
        <taxon>Planctomycetia</taxon>
        <taxon>Pirellulales</taxon>
        <taxon>Lacipirellulaceae</taxon>
        <taxon>Posidoniimonas</taxon>
    </lineage>
</organism>
<name>A0A5C5V941_9BACT</name>
<dbReference type="RefSeq" id="WP_146561040.1">
    <property type="nucleotide sequence ID" value="NZ_SIHJ01000001.1"/>
</dbReference>
<dbReference type="Proteomes" id="UP000316714">
    <property type="component" value="Unassembled WGS sequence"/>
</dbReference>
<reference evidence="2 3" key="1">
    <citation type="submission" date="2019-02" db="EMBL/GenBank/DDBJ databases">
        <title>Deep-cultivation of Planctomycetes and their phenomic and genomic characterization uncovers novel biology.</title>
        <authorList>
            <person name="Wiegand S."/>
            <person name="Jogler M."/>
            <person name="Boedeker C."/>
            <person name="Pinto D."/>
            <person name="Vollmers J."/>
            <person name="Rivas-Marin E."/>
            <person name="Kohn T."/>
            <person name="Peeters S.H."/>
            <person name="Heuer A."/>
            <person name="Rast P."/>
            <person name="Oberbeckmann S."/>
            <person name="Bunk B."/>
            <person name="Jeske O."/>
            <person name="Meyerdierks A."/>
            <person name="Storesund J.E."/>
            <person name="Kallscheuer N."/>
            <person name="Luecker S."/>
            <person name="Lage O.M."/>
            <person name="Pohl T."/>
            <person name="Merkel B.J."/>
            <person name="Hornburger P."/>
            <person name="Mueller R.-W."/>
            <person name="Bruemmer F."/>
            <person name="Labrenz M."/>
            <person name="Spormann A.M."/>
            <person name="Op Den Camp H."/>
            <person name="Overmann J."/>
            <person name="Amann R."/>
            <person name="Jetten M.S.M."/>
            <person name="Mascher T."/>
            <person name="Medema M.H."/>
            <person name="Devos D.P."/>
            <person name="Kaster A.-K."/>
            <person name="Ovreas L."/>
            <person name="Rohde M."/>
            <person name="Galperin M.Y."/>
            <person name="Jogler C."/>
        </authorList>
    </citation>
    <scope>NUCLEOTIDE SEQUENCE [LARGE SCALE GENOMIC DNA]</scope>
    <source>
        <strain evidence="2 3">KOR34</strain>
    </source>
</reference>
<evidence type="ECO:0000313" key="2">
    <source>
        <dbReference type="EMBL" id="TWT35116.1"/>
    </source>
</evidence>
<accession>A0A5C5V941</accession>
<keyword evidence="3" id="KW-1185">Reference proteome</keyword>
<comment type="caution">
    <text evidence="2">The sequence shown here is derived from an EMBL/GenBank/DDBJ whole genome shotgun (WGS) entry which is preliminary data.</text>
</comment>
<feature type="chain" id="PRO_5022831506" description="Secreted protein" evidence="1">
    <location>
        <begin position="22"/>
        <end position="101"/>
    </location>
</feature>
<evidence type="ECO:0000256" key="1">
    <source>
        <dbReference type="SAM" id="SignalP"/>
    </source>
</evidence>
<protein>
    <recommendedName>
        <fullName evidence="4">Secreted protein</fullName>
    </recommendedName>
</protein>
<proteinExistence type="predicted"/>